<protein>
    <recommendedName>
        <fullName evidence="4">3-hydroxyacyl-CoA dehydrogenase</fullName>
    </recommendedName>
</protein>
<accession>A0A5E7HBN7</accession>
<organism evidence="2 3">
    <name type="scientific">Pseudomonas fluorescens</name>
    <dbReference type="NCBI Taxonomy" id="294"/>
    <lineage>
        <taxon>Bacteria</taxon>
        <taxon>Pseudomonadati</taxon>
        <taxon>Pseudomonadota</taxon>
        <taxon>Gammaproteobacteria</taxon>
        <taxon>Pseudomonadales</taxon>
        <taxon>Pseudomonadaceae</taxon>
        <taxon>Pseudomonas</taxon>
    </lineage>
</organism>
<dbReference type="InterPro" id="IPR013328">
    <property type="entry name" value="6PGD_dom2"/>
</dbReference>
<dbReference type="Proteomes" id="UP000385207">
    <property type="component" value="Unassembled WGS sequence"/>
</dbReference>
<dbReference type="Gene3D" id="1.10.1040.10">
    <property type="entry name" value="N-(1-d-carboxylethyl)-l-norvaline Dehydrogenase, domain 2"/>
    <property type="match status" value="1"/>
</dbReference>
<sequence length="54" mass="5790">MLGCVTPIGGALQFINQYGVKDFVARAQYLAGQYGERFAPPALLLEKAAKGQAF</sequence>
<reference evidence="2 3" key="1">
    <citation type="submission" date="2019-09" db="EMBL/GenBank/DDBJ databases">
        <authorList>
            <person name="Chandra G."/>
            <person name="Truman W A."/>
        </authorList>
    </citation>
    <scope>NUCLEOTIDE SEQUENCE [LARGE SCALE GENOMIC DNA]</scope>
    <source>
        <strain evidence="2">PS862</strain>
    </source>
</reference>
<gene>
    <name evidence="2" type="ORF">PS862_00836</name>
</gene>
<evidence type="ECO:0000313" key="3">
    <source>
        <dbReference type="Proteomes" id="UP000385207"/>
    </source>
</evidence>
<name>A0A5E7HBN7_PSEFL</name>
<evidence type="ECO:0000256" key="1">
    <source>
        <dbReference type="ARBA" id="ARBA00023002"/>
    </source>
</evidence>
<evidence type="ECO:0000313" key="2">
    <source>
        <dbReference type="EMBL" id="VVO61385.1"/>
    </source>
</evidence>
<dbReference type="SUPFAM" id="SSF48179">
    <property type="entry name" value="6-phosphogluconate dehydrogenase C-terminal domain-like"/>
    <property type="match status" value="1"/>
</dbReference>
<proteinExistence type="predicted"/>
<keyword evidence="1" id="KW-0560">Oxidoreductase</keyword>
<dbReference type="AlphaFoldDB" id="A0A5E7HBN7"/>
<dbReference type="GO" id="GO:0016491">
    <property type="term" value="F:oxidoreductase activity"/>
    <property type="evidence" value="ECO:0007669"/>
    <property type="project" value="UniProtKB-KW"/>
</dbReference>
<evidence type="ECO:0008006" key="4">
    <source>
        <dbReference type="Google" id="ProtNLM"/>
    </source>
</evidence>
<dbReference type="EMBL" id="CABVII010000003">
    <property type="protein sequence ID" value="VVO61385.1"/>
    <property type="molecule type" value="Genomic_DNA"/>
</dbReference>
<dbReference type="InterPro" id="IPR008927">
    <property type="entry name" value="6-PGluconate_DH-like_C_sf"/>
</dbReference>